<dbReference type="EMBL" id="JAHUVW010000001">
    <property type="protein sequence ID" value="MBV7668445.1"/>
    <property type="molecule type" value="Genomic_DNA"/>
</dbReference>
<dbReference type="Proteomes" id="UP000735541">
    <property type="component" value="Unassembled WGS sequence"/>
</dbReference>
<proteinExistence type="predicted"/>
<keyword evidence="2" id="KW-1185">Reference proteome</keyword>
<evidence type="ECO:0000313" key="2">
    <source>
        <dbReference type="Proteomes" id="UP000735541"/>
    </source>
</evidence>
<accession>A0ABS6TJK3</accession>
<reference evidence="1 2" key="1">
    <citation type="submission" date="2021-07" db="EMBL/GenBank/DDBJ databases">
        <title>Sequencing Streptomyces halstedii LGO-A4 genome an citrus endophytic actinomycete.</title>
        <authorList>
            <person name="Samborskyy M."/>
            <person name="Scott N."/>
            <person name="Deglau R."/>
            <person name="Dickens S."/>
            <person name="Oliveira L.G."/>
        </authorList>
    </citation>
    <scope>NUCLEOTIDE SEQUENCE [LARGE SCALE GENOMIC DNA]</scope>
    <source>
        <strain evidence="1 2">LGO-A4</strain>
    </source>
</reference>
<comment type="caution">
    <text evidence="1">The sequence shown here is derived from an EMBL/GenBank/DDBJ whole genome shotgun (WGS) entry which is preliminary data.</text>
</comment>
<sequence>MTAPVVASLRRGTVVADSIAPSKEPEPPRVPERGTLVVDTGRGDLVGEFRGVAGPYWSLRPIRGGPEWEVDPAHVRLAGAGERLRAETARANARSRGAVL</sequence>
<name>A0ABS6TJK3_STRHA</name>
<gene>
    <name evidence="1" type="ORF">STHAL_02860</name>
</gene>
<evidence type="ECO:0000313" key="1">
    <source>
        <dbReference type="EMBL" id="MBV7668445.1"/>
    </source>
</evidence>
<organism evidence="1 2">
    <name type="scientific">Streptomyces halstedii</name>
    <dbReference type="NCBI Taxonomy" id="1944"/>
    <lineage>
        <taxon>Bacteria</taxon>
        <taxon>Bacillati</taxon>
        <taxon>Actinomycetota</taxon>
        <taxon>Actinomycetes</taxon>
        <taxon>Kitasatosporales</taxon>
        <taxon>Streptomycetaceae</taxon>
        <taxon>Streptomyces</taxon>
    </lineage>
</organism>
<protein>
    <submittedName>
        <fullName evidence="1">Uncharacterized protein</fullName>
    </submittedName>
</protein>